<evidence type="ECO:0000256" key="6">
    <source>
        <dbReference type="SAM" id="MobiDB-lite"/>
    </source>
</evidence>
<evidence type="ECO:0000313" key="9">
    <source>
        <dbReference type="EMBL" id="SEL65998.1"/>
    </source>
</evidence>
<dbReference type="Proteomes" id="UP000198916">
    <property type="component" value="Unassembled WGS sequence"/>
</dbReference>
<dbReference type="EMBL" id="FNZR01000008">
    <property type="protein sequence ID" value="SEL65998.1"/>
    <property type="molecule type" value="Genomic_DNA"/>
</dbReference>
<dbReference type="Gene3D" id="1.25.40.390">
    <property type="match status" value="1"/>
</dbReference>
<dbReference type="RefSeq" id="WP_090607373.1">
    <property type="nucleotide sequence ID" value="NZ_FNZR01000008.1"/>
</dbReference>
<dbReference type="GO" id="GO:0009279">
    <property type="term" value="C:cell outer membrane"/>
    <property type="evidence" value="ECO:0007669"/>
    <property type="project" value="UniProtKB-SubCell"/>
</dbReference>
<dbReference type="PROSITE" id="PS51257">
    <property type="entry name" value="PROKAR_LIPOPROTEIN"/>
    <property type="match status" value="1"/>
</dbReference>
<evidence type="ECO:0000256" key="4">
    <source>
        <dbReference type="ARBA" id="ARBA00023136"/>
    </source>
</evidence>
<evidence type="ECO:0000256" key="3">
    <source>
        <dbReference type="ARBA" id="ARBA00022729"/>
    </source>
</evidence>
<keyword evidence="4" id="KW-0472">Membrane</keyword>
<dbReference type="AlphaFoldDB" id="A0A1H7S0X1"/>
<protein>
    <submittedName>
        <fullName evidence="9">Starch-binding associating with outer membrane</fullName>
    </submittedName>
</protein>
<evidence type="ECO:0000313" key="10">
    <source>
        <dbReference type="Proteomes" id="UP000198916"/>
    </source>
</evidence>
<evidence type="ECO:0000259" key="7">
    <source>
        <dbReference type="Pfam" id="PF07980"/>
    </source>
</evidence>
<comment type="similarity">
    <text evidence="2">Belongs to the SusD family.</text>
</comment>
<dbReference type="OrthoDB" id="9792139at2"/>
<evidence type="ECO:0000256" key="1">
    <source>
        <dbReference type="ARBA" id="ARBA00004442"/>
    </source>
</evidence>
<dbReference type="SUPFAM" id="SSF48452">
    <property type="entry name" value="TPR-like"/>
    <property type="match status" value="1"/>
</dbReference>
<gene>
    <name evidence="9" type="ORF">SAMN05421740_1088</name>
</gene>
<dbReference type="InterPro" id="IPR011990">
    <property type="entry name" value="TPR-like_helical_dom_sf"/>
</dbReference>
<feature type="domain" description="RagB/SusD" evidence="7">
    <location>
        <begin position="277"/>
        <end position="594"/>
    </location>
</feature>
<evidence type="ECO:0000256" key="2">
    <source>
        <dbReference type="ARBA" id="ARBA00006275"/>
    </source>
</evidence>
<dbReference type="Pfam" id="PF14322">
    <property type="entry name" value="SusD-like_3"/>
    <property type="match status" value="1"/>
</dbReference>
<organism evidence="9 10">
    <name type="scientific">Parapedobacter koreensis</name>
    <dbReference type="NCBI Taxonomy" id="332977"/>
    <lineage>
        <taxon>Bacteria</taxon>
        <taxon>Pseudomonadati</taxon>
        <taxon>Bacteroidota</taxon>
        <taxon>Sphingobacteriia</taxon>
        <taxon>Sphingobacteriales</taxon>
        <taxon>Sphingobacteriaceae</taxon>
        <taxon>Parapedobacter</taxon>
    </lineage>
</organism>
<name>A0A1H7S0X1_9SPHI</name>
<sequence length="594" mass="66790">MKRSTIYTFLGVLTISVTSCQDEFLSQKPVGSFSVTNVATRSGIQQALIGAYSQLNGTRDWAAYGMATPGMAMAEMMGGNAHKGSTLTDQAWMNFMVRYEVNTNSSGVNFRYLYNAVFLCNTVLNLLPQVAELTPEETAQIEAEARFLRGHYYFLLKRWYKHIPWIESINEFRVPNTDESGNYVNTWPQIQADFDFARKNLPQTQRDLGRPNKWAAEAYYAKILIYRGSEGDLPTGFDEALQVLNDVMANGITASGQKYQLEENFHYNFDVTRENGPESVFAVQHSANDGTNSIDNGNQEIRGASGKNPQSPGWGRGSGFYTPSQWFVDHFRVDDNGLPYLDMYDTNPNSVKNDDGLRSSDPFEPETAPLDPRLDWSVGRRGIPFLDFGINPGADWVYTPIESGPYIQKKGHIRNDQDGIYVMPGQAYNALNVNIIRYADIILYAAEMEARVGSLEKAREYVNQIRTRMAQNSGSPDHWVQRIDGTGSAANYKIGLYPAGHPAFANQEVALRTILFERNLELGLEGGHRFFDLIRFGLDEELLNEYIRHEAPKRSIIQGAVYSRMPDMILPIPQTVIDNSMVDGVPTLKQNPGY</sequence>
<reference evidence="10" key="1">
    <citation type="submission" date="2016-10" db="EMBL/GenBank/DDBJ databases">
        <authorList>
            <person name="Varghese N."/>
            <person name="Submissions S."/>
        </authorList>
    </citation>
    <scope>NUCLEOTIDE SEQUENCE [LARGE SCALE GENOMIC DNA]</scope>
    <source>
        <strain evidence="10">Jip14</strain>
    </source>
</reference>
<keyword evidence="3" id="KW-0732">Signal</keyword>
<evidence type="ECO:0000259" key="8">
    <source>
        <dbReference type="Pfam" id="PF14322"/>
    </source>
</evidence>
<comment type="subcellular location">
    <subcellularLocation>
        <location evidence="1">Cell outer membrane</location>
    </subcellularLocation>
</comment>
<keyword evidence="5" id="KW-0998">Cell outer membrane</keyword>
<dbReference type="InterPro" id="IPR033985">
    <property type="entry name" value="SusD-like_N"/>
</dbReference>
<dbReference type="Pfam" id="PF07980">
    <property type="entry name" value="SusD_RagB"/>
    <property type="match status" value="1"/>
</dbReference>
<evidence type="ECO:0000256" key="5">
    <source>
        <dbReference type="ARBA" id="ARBA00023237"/>
    </source>
</evidence>
<feature type="region of interest" description="Disordered" evidence="6">
    <location>
        <begin position="349"/>
        <end position="371"/>
    </location>
</feature>
<proteinExistence type="inferred from homology"/>
<dbReference type="STRING" id="332977.SAMN05421740_1088"/>
<accession>A0A1H7S0X1</accession>
<keyword evidence="10" id="KW-1185">Reference proteome</keyword>
<dbReference type="InterPro" id="IPR012944">
    <property type="entry name" value="SusD_RagB_dom"/>
</dbReference>
<feature type="domain" description="SusD-like N-terminal" evidence="8">
    <location>
        <begin position="38"/>
        <end position="223"/>
    </location>
</feature>